<dbReference type="Proteomes" id="UP001056384">
    <property type="component" value="Chromosome 6"/>
</dbReference>
<sequence>MLLEGALPGISAQADRHNVNDSRHTPWVFRFAKFDDSYTFFVLQTLKKTTTTRNIVVIPSGAKSDMRLNGFRLDVKNVAHHWVVRATTPNNAEENATVPALSYIEPLLWPAPPQKLPEDGLLRGHDSVGSVYKNPMLILYLEKNFPASGKKIYYQSSYEHEREAVRAKNAERLRIFQPKAKPPKKKKPEQKQTRSSQGKPKQKVRPSESSEQTEKTEETYSATYYPIQWR</sequence>
<protein>
    <submittedName>
        <fullName evidence="2">Uncharacterized protein</fullName>
    </submittedName>
</protein>
<name>A0A9Q9AYN5_9PEZI</name>
<dbReference type="EMBL" id="CP099423">
    <property type="protein sequence ID" value="USW54463.1"/>
    <property type="molecule type" value="Genomic_DNA"/>
</dbReference>
<organism evidence="2 3">
    <name type="scientific">Septoria linicola</name>
    <dbReference type="NCBI Taxonomy" id="215465"/>
    <lineage>
        <taxon>Eukaryota</taxon>
        <taxon>Fungi</taxon>
        <taxon>Dikarya</taxon>
        <taxon>Ascomycota</taxon>
        <taxon>Pezizomycotina</taxon>
        <taxon>Dothideomycetes</taxon>
        <taxon>Dothideomycetidae</taxon>
        <taxon>Mycosphaerellales</taxon>
        <taxon>Mycosphaerellaceae</taxon>
        <taxon>Septoria</taxon>
    </lineage>
</organism>
<evidence type="ECO:0000256" key="1">
    <source>
        <dbReference type="SAM" id="MobiDB-lite"/>
    </source>
</evidence>
<reference evidence="2" key="1">
    <citation type="submission" date="2022-06" db="EMBL/GenBank/DDBJ databases">
        <title>Complete genome sequences of two strains of the flax pathogen Septoria linicola.</title>
        <authorList>
            <person name="Lapalu N."/>
            <person name="Simon A."/>
            <person name="Demenou B."/>
            <person name="Paumier D."/>
            <person name="Guillot M.-P."/>
            <person name="Gout L."/>
            <person name="Valade R."/>
        </authorList>
    </citation>
    <scope>NUCLEOTIDE SEQUENCE</scope>
    <source>
        <strain evidence="2">SE15195</strain>
    </source>
</reference>
<dbReference type="AlphaFoldDB" id="A0A9Q9AYN5"/>
<feature type="region of interest" description="Disordered" evidence="1">
    <location>
        <begin position="169"/>
        <end position="230"/>
    </location>
</feature>
<accession>A0A9Q9AYN5</accession>
<feature type="compositionally biased region" description="Basic and acidic residues" evidence="1">
    <location>
        <begin position="205"/>
        <end position="218"/>
    </location>
</feature>
<evidence type="ECO:0000313" key="2">
    <source>
        <dbReference type="EMBL" id="USW54463.1"/>
    </source>
</evidence>
<evidence type="ECO:0000313" key="3">
    <source>
        <dbReference type="Proteomes" id="UP001056384"/>
    </source>
</evidence>
<gene>
    <name evidence="2" type="ORF">Slin15195_G077820</name>
</gene>
<keyword evidence="3" id="KW-1185">Reference proteome</keyword>
<proteinExistence type="predicted"/>